<evidence type="ECO:0000256" key="6">
    <source>
        <dbReference type="ARBA" id="ARBA00023274"/>
    </source>
</evidence>
<dbReference type="GO" id="GO:0006412">
    <property type="term" value="P:translation"/>
    <property type="evidence" value="ECO:0007669"/>
    <property type="project" value="InterPro"/>
</dbReference>
<dbReference type="PANTHER" id="PTHR13501">
    <property type="entry name" value="CHLOROPLAST 50S RIBOSOMAL PROTEIN L22-RELATED"/>
    <property type="match status" value="1"/>
</dbReference>
<dbReference type="GO" id="GO:0003735">
    <property type="term" value="F:structural constituent of ribosome"/>
    <property type="evidence" value="ECO:0007669"/>
    <property type="project" value="InterPro"/>
</dbReference>
<dbReference type="InterPro" id="IPR036394">
    <property type="entry name" value="Ribosomal_uL22_sf"/>
</dbReference>
<dbReference type="EMBL" id="GADI01003793">
    <property type="protein sequence ID" value="JAA70015.1"/>
    <property type="molecule type" value="mRNA"/>
</dbReference>
<evidence type="ECO:0000313" key="10">
    <source>
        <dbReference type="EMBL" id="JAA70015.1"/>
    </source>
</evidence>
<dbReference type="AlphaFoldDB" id="A0A0K8RFU8"/>
<name>A0A0K8RFU8_IXORI</name>
<evidence type="ECO:0000256" key="8">
    <source>
        <dbReference type="ARBA" id="ARBA00035506"/>
    </source>
</evidence>
<dbReference type="Gene3D" id="3.90.470.10">
    <property type="entry name" value="Ribosomal protein L22/L17"/>
    <property type="match status" value="1"/>
</dbReference>
<reference evidence="10" key="1">
    <citation type="submission" date="2012-12" db="EMBL/GenBank/DDBJ databases">
        <title>Identification and characterization of a phenylalanine ammonia-lyase gene family in Isatis indigotica Fort.</title>
        <authorList>
            <person name="Liu Q."/>
            <person name="Chen J."/>
            <person name="Zhou X."/>
            <person name="Di P."/>
            <person name="Xiao Y."/>
            <person name="Xuan H."/>
            <person name="Zhang L."/>
            <person name="Chen W."/>
        </authorList>
    </citation>
    <scope>NUCLEOTIDE SEQUENCE</scope>
    <source>
        <tissue evidence="10">Salivary gland</tissue>
    </source>
</reference>
<dbReference type="PANTHER" id="PTHR13501:SF8">
    <property type="entry name" value="LARGE RIBOSOMAL SUBUNIT PROTEIN UL22M"/>
    <property type="match status" value="1"/>
</dbReference>
<accession>A0A0K8RFU8</accession>
<organism evidence="10">
    <name type="scientific">Ixodes ricinus</name>
    <name type="common">Common tick</name>
    <name type="synonym">Acarus ricinus</name>
    <dbReference type="NCBI Taxonomy" id="34613"/>
    <lineage>
        <taxon>Eukaryota</taxon>
        <taxon>Metazoa</taxon>
        <taxon>Ecdysozoa</taxon>
        <taxon>Arthropoda</taxon>
        <taxon>Chelicerata</taxon>
        <taxon>Arachnida</taxon>
        <taxon>Acari</taxon>
        <taxon>Parasitiformes</taxon>
        <taxon>Ixodida</taxon>
        <taxon>Ixodoidea</taxon>
        <taxon>Ixodidae</taxon>
        <taxon>Ixodinae</taxon>
        <taxon>Ixodes</taxon>
    </lineage>
</organism>
<dbReference type="FunFam" id="3.90.470.10:FF:000009">
    <property type="entry name" value="39S ribosomal protein L22, mitochondrial"/>
    <property type="match status" value="1"/>
</dbReference>
<evidence type="ECO:0000256" key="9">
    <source>
        <dbReference type="RuleBase" id="RU004005"/>
    </source>
</evidence>
<evidence type="ECO:0000256" key="2">
    <source>
        <dbReference type="ARBA" id="ARBA00009451"/>
    </source>
</evidence>
<keyword evidence="5" id="KW-0496">Mitochondrion</keyword>
<keyword evidence="3" id="KW-0809">Transit peptide</keyword>
<keyword evidence="4 9" id="KW-0689">Ribosomal protein</keyword>
<evidence type="ECO:0000256" key="3">
    <source>
        <dbReference type="ARBA" id="ARBA00022946"/>
    </source>
</evidence>
<dbReference type="GO" id="GO:0005762">
    <property type="term" value="C:mitochondrial large ribosomal subunit"/>
    <property type="evidence" value="ECO:0007669"/>
    <property type="project" value="TreeGrafter"/>
</dbReference>
<sequence length="225" mass="25990">MFALCRQALRSVVASPSTPSLASQFLKSGISTTPAALCLFNRNMPVPRKWPLQNKKIYPPQEPEEERRPAWVCHYRNQIRYSPKKMLALTQFIRGMSIDEAIKQLSFVQKKGAKIMIEVLKEAQEMAVKHHNVEFKSNLWVAESFTGKGVCIKGLRRHARGRMGMIRYQYSHYFVRLVEGAPPKHYYGAPKTAEQKLEEYVQTLRDTERNYVWDLDFPNPVAVCS</sequence>
<dbReference type="SUPFAM" id="SSF54843">
    <property type="entry name" value="Ribosomal protein L22"/>
    <property type="match status" value="1"/>
</dbReference>
<comment type="similarity">
    <text evidence="2 9">Belongs to the universal ribosomal protein uL22 family.</text>
</comment>
<dbReference type="InterPro" id="IPR001063">
    <property type="entry name" value="Ribosomal_uL22"/>
</dbReference>
<dbReference type="Pfam" id="PF00237">
    <property type="entry name" value="Ribosomal_L22"/>
    <property type="match status" value="1"/>
</dbReference>
<dbReference type="CDD" id="cd00336">
    <property type="entry name" value="Ribosomal_L22"/>
    <property type="match status" value="1"/>
</dbReference>
<keyword evidence="6 9" id="KW-0687">Ribonucleoprotein</keyword>
<protein>
    <recommendedName>
        <fullName evidence="7">Large ribosomal subunit protein uL22m</fullName>
    </recommendedName>
    <alternativeName>
        <fullName evidence="8">39S ribosomal protein L22, mitochondrial</fullName>
    </alternativeName>
</protein>
<proteinExistence type="evidence at transcript level"/>
<evidence type="ECO:0000256" key="1">
    <source>
        <dbReference type="ARBA" id="ARBA00004173"/>
    </source>
</evidence>
<evidence type="ECO:0000256" key="5">
    <source>
        <dbReference type="ARBA" id="ARBA00023128"/>
    </source>
</evidence>
<dbReference type="InterPro" id="IPR047867">
    <property type="entry name" value="Ribosomal_uL22_bac/org-type"/>
</dbReference>
<evidence type="ECO:0000256" key="4">
    <source>
        <dbReference type="ARBA" id="ARBA00022980"/>
    </source>
</evidence>
<evidence type="ECO:0000256" key="7">
    <source>
        <dbReference type="ARBA" id="ARBA00035286"/>
    </source>
</evidence>
<comment type="subcellular location">
    <subcellularLocation>
        <location evidence="1">Mitochondrion</location>
    </subcellularLocation>
</comment>